<evidence type="ECO:0000256" key="1">
    <source>
        <dbReference type="ARBA" id="ARBA00010641"/>
    </source>
</evidence>
<dbReference type="Gene3D" id="1.10.1740.10">
    <property type="match status" value="1"/>
</dbReference>
<dbReference type="InterPro" id="IPR007627">
    <property type="entry name" value="RNA_pol_sigma70_r2"/>
</dbReference>
<dbReference type="SUPFAM" id="SSF88946">
    <property type="entry name" value="Sigma2 domain of RNA polymerase sigma factors"/>
    <property type="match status" value="1"/>
</dbReference>
<dbReference type="NCBIfam" id="TIGR02937">
    <property type="entry name" value="sigma70-ECF"/>
    <property type="match status" value="1"/>
</dbReference>
<dbReference type="InterPro" id="IPR013325">
    <property type="entry name" value="RNA_pol_sigma_r2"/>
</dbReference>
<keyword evidence="10" id="KW-1185">Reference proteome</keyword>
<dbReference type="OrthoDB" id="9803470at2"/>
<dbReference type="InterPro" id="IPR013249">
    <property type="entry name" value="RNA_pol_sigma70_r4_t2"/>
</dbReference>
<gene>
    <name evidence="9" type="ORF">SAMN05216360_105243</name>
</gene>
<dbReference type="EMBL" id="FNHS01000005">
    <property type="protein sequence ID" value="SDN06257.1"/>
    <property type="molecule type" value="Genomic_DNA"/>
</dbReference>
<name>A0A1G9YB51_9HYPH</name>
<evidence type="ECO:0000313" key="10">
    <source>
        <dbReference type="Proteomes" id="UP000198704"/>
    </source>
</evidence>
<proteinExistence type="inferred from homology"/>
<evidence type="ECO:0000256" key="2">
    <source>
        <dbReference type="ARBA" id="ARBA00023015"/>
    </source>
</evidence>
<dbReference type="GO" id="GO:0003677">
    <property type="term" value="F:DNA binding"/>
    <property type="evidence" value="ECO:0007669"/>
    <property type="project" value="UniProtKB-KW"/>
</dbReference>
<dbReference type="PANTHER" id="PTHR43133:SF25">
    <property type="entry name" value="RNA POLYMERASE SIGMA FACTOR RFAY-RELATED"/>
    <property type="match status" value="1"/>
</dbReference>
<dbReference type="Pfam" id="PF08281">
    <property type="entry name" value="Sigma70_r4_2"/>
    <property type="match status" value="1"/>
</dbReference>
<dbReference type="InterPro" id="IPR014284">
    <property type="entry name" value="RNA_pol_sigma-70_dom"/>
</dbReference>
<keyword evidence="2 6" id="KW-0805">Transcription regulation</keyword>
<evidence type="ECO:0000313" key="9">
    <source>
        <dbReference type="EMBL" id="SDN06257.1"/>
    </source>
</evidence>
<dbReference type="InterPro" id="IPR039425">
    <property type="entry name" value="RNA_pol_sigma-70-like"/>
</dbReference>
<dbReference type="InterPro" id="IPR000838">
    <property type="entry name" value="RNA_pol_sigma70_ECF_CS"/>
</dbReference>
<dbReference type="PROSITE" id="PS01063">
    <property type="entry name" value="SIGMA70_ECF"/>
    <property type="match status" value="1"/>
</dbReference>
<dbReference type="GO" id="GO:0006352">
    <property type="term" value="P:DNA-templated transcription initiation"/>
    <property type="evidence" value="ECO:0007669"/>
    <property type="project" value="InterPro"/>
</dbReference>
<feature type="domain" description="RNA polymerase sigma factor 70 region 4 type 2" evidence="8">
    <location>
        <begin position="166"/>
        <end position="217"/>
    </location>
</feature>
<feature type="domain" description="RNA polymerase sigma-70 region 2" evidence="7">
    <location>
        <begin position="77"/>
        <end position="139"/>
    </location>
</feature>
<protein>
    <recommendedName>
        <fullName evidence="6">RNA polymerase sigma factor</fullName>
    </recommendedName>
</protein>
<keyword evidence="5 6" id="KW-0804">Transcription</keyword>
<organism evidence="9 10">
    <name type="scientific">Methylobacterium phyllostachyos</name>
    <dbReference type="NCBI Taxonomy" id="582672"/>
    <lineage>
        <taxon>Bacteria</taxon>
        <taxon>Pseudomonadati</taxon>
        <taxon>Pseudomonadota</taxon>
        <taxon>Alphaproteobacteria</taxon>
        <taxon>Hyphomicrobiales</taxon>
        <taxon>Methylobacteriaceae</taxon>
        <taxon>Methylobacterium</taxon>
    </lineage>
</organism>
<evidence type="ECO:0000256" key="3">
    <source>
        <dbReference type="ARBA" id="ARBA00023082"/>
    </source>
</evidence>
<evidence type="ECO:0000256" key="5">
    <source>
        <dbReference type="ARBA" id="ARBA00023163"/>
    </source>
</evidence>
<dbReference type="SUPFAM" id="SSF88659">
    <property type="entry name" value="Sigma3 and sigma4 domains of RNA polymerase sigma factors"/>
    <property type="match status" value="1"/>
</dbReference>
<dbReference type="AlphaFoldDB" id="A0A1G9YB51"/>
<comment type="similarity">
    <text evidence="1 6">Belongs to the sigma-70 factor family. ECF subfamily.</text>
</comment>
<keyword evidence="3 6" id="KW-0731">Sigma factor</keyword>
<accession>A0A1G9YB51</accession>
<evidence type="ECO:0000256" key="4">
    <source>
        <dbReference type="ARBA" id="ARBA00023125"/>
    </source>
</evidence>
<dbReference type="PANTHER" id="PTHR43133">
    <property type="entry name" value="RNA POLYMERASE ECF-TYPE SIGMA FACTO"/>
    <property type="match status" value="1"/>
</dbReference>
<sequence length="249" mass="27652">MLQHATDGETLTPQVPRLPGSVQSHLGHLLAATYAQDAIEPTIADRFADLLKLLDAAFGRAQDGHEAAFQTSLLRMVPNLQRFARSLLRNHVGADDLLQNTLLRAWRSRASFAPGTNLEAWLFTIMRNQFYNEHRKRGREVQDEDGAQAERMVSLPEQGGHLDLSDVRAALDRLAPMMRQALVLVAIENLTYEETAAVMRCRIGTVKSRVWRARTQLAEMLGYTGLEVGTDEVMLAAAGPRGRRPATVS</sequence>
<dbReference type="Gene3D" id="1.10.10.10">
    <property type="entry name" value="Winged helix-like DNA-binding domain superfamily/Winged helix DNA-binding domain"/>
    <property type="match status" value="1"/>
</dbReference>
<evidence type="ECO:0000259" key="7">
    <source>
        <dbReference type="Pfam" id="PF04542"/>
    </source>
</evidence>
<dbReference type="InterPro" id="IPR013324">
    <property type="entry name" value="RNA_pol_sigma_r3/r4-like"/>
</dbReference>
<reference evidence="10" key="1">
    <citation type="submission" date="2016-10" db="EMBL/GenBank/DDBJ databases">
        <authorList>
            <person name="Varghese N."/>
            <person name="Submissions S."/>
        </authorList>
    </citation>
    <scope>NUCLEOTIDE SEQUENCE [LARGE SCALE GENOMIC DNA]</scope>
    <source>
        <strain evidence="10">BL47</strain>
    </source>
</reference>
<dbReference type="RefSeq" id="WP_091715491.1">
    <property type="nucleotide sequence ID" value="NZ_FNHS01000005.1"/>
</dbReference>
<dbReference type="Pfam" id="PF04542">
    <property type="entry name" value="Sigma70_r2"/>
    <property type="match status" value="1"/>
</dbReference>
<evidence type="ECO:0000256" key="6">
    <source>
        <dbReference type="RuleBase" id="RU000716"/>
    </source>
</evidence>
<dbReference type="Proteomes" id="UP000198704">
    <property type="component" value="Unassembled WGS sequence"/>
</dbReference>
<dbReference type="STRING" id="582672.SAMN05216360_105243"/>
<evidence type="ECO:0000259" key="8">
    <source>
        <dbReference type="Pfam" id="PF08281"/>
    </source>
</evidence>
<dbReference type="InterPro" id="IPR036388">
    <property type="entry name" value="WH-like_DNA-bd_sf"/>
</dbReference>
<dbReference type="GO" id="GO:0016987">
    <property type="term" value="F:sigma factor activity"/>
    <property type="evidence" value="ECO:0007669"/>
    <property type="project" value="UniProtKB-KW"/>
</dbReference>
<dbReference type="CDD" id="cd06171">
    <property type="entry name" value="Sigma70_r4"/>
    <property type="match status" value="1"/>
</dbReference>
<keyword evidence="4 6" id="KW-0238">DNA-binding</keyword>